<keyword evidence="2" id="KW-0645">Protease</keyword>
<gene>
    <name evidence="2" type="ORF">FF125_11715</name>
</gene>
<evidence type="ECO:0000313" key="3">
    <source>
        <dbReference type="Proteomes" id="UP000306229"/>
    </source>
</evidence>
<accession>A0A5B7TS86</accession>
<dbReference type="Proteomes" id="UP000306229">
    <property type="component" value="Chromosome"/>
</dbReference>
<sequence length="306" mass="34845">MKSFFIFLIIIKCSLAFSQELSFTVLDEDTNIPLEYVGVEILGTHNGIYTNNQGEFQLENSVDSIQITHIGYYKLKLKVSGISDIIFLKPKSEMLDEVIVNNGRAQEKTIGYIGKNNSLSWTIKEKNELTTLVRNKKNFKNSYIKNIYIPIGKSRIELVDNKAVESSPKFNSTFRVHLYSNKNNEPGENLLKTPILIKCNQDSDNIIEVNLENEFISYPEEGVFIGVEMIGLLDEQENVIHEKSKSSILPSFKFTKQKVRNVFSVSYTKAKFLGTGWVKIDKNSKALAHISEYNMAVSLTLDVYEN</sequence>
<dbReference type="GO" id="GO:0004180">
    <property type="term" value="F:carboxypeptidase activity"/>
    <property type="evidence" value="ECO:0007669"/>
    <property type="project" value="UniProtKB-KW"/>
</dbReference>
<organism evidence="2 3">
    <name type="scientific">Aureibaculum algae</name>
    <dbReference type="NCBI Taxonomy" id="2584122"/>
    <lineage>
        <taxon>Bacteria</taxon>
        <taxon>Pseudomonadati</taxon>
        <taxon>Bacteroidota</taxon>
        <taxon>Flavobacteriia</taxon>
        <taxon>Flavobacteriales</taxon>
        <taxon>Flavobacteriaceae</taxon>
        <taxon>Aureibaculum</taxon>
    </lineage>
</organism>
<dbReference type="InterPro" id="IPR008969">
    <property type="entry name" value="CarboxyPept-like_regulatory"/>
</dbReference>
<evidence type="ECO:0000256" key="1">
    <source>
        <dbReference type="SAM" id="SignalP"/>
    </source>
</evidence>
<keyword evidence="1" id="KW-0732">Signal</keyword>
<protein>
    <submittedName>
        <fullName evidence="2">Carboxypeptidase-like regulatory domain-containing protein</fullName>
    </submittedName>
</protein>
<keyword evidence="2" id="KW-0121">Carboxypeptidase</keyword>
<dbReference type="OrthoDB" id="983143at2"/>
<evidence type="ECO:0000313" key="2">
    <source>
        <dbReference type="EMBL" id="QCX39068.1"/>
    </source>
</evidence>
<dbReference type="Pfam" id="PF13715">
    <property type="entry name" value="CarbopepD_reg_2"/>
    <property type="match status" value="1"/>
</dbReference>
<proteinExistence type="predicted"/>
<dbReference type="AlphaFoldDB" id="A0A5B7TS86"/>
<reference evidence="2 3" key="1">
    <citation type="submission" date="2019-05" db="EMBL/GenBank/DDBJ databases">
        <title>Algicella ahnfeltiae gen. nov., sp. nov., a novel marine bacterium of the family Flavobacteriaceae isolated from a red alga.</title>
        <authorList>
            <person name="Nedashkovskaya O.I."/>
            <person name="Kukhlevskiy A.D."/>
            <person name="Kim S.-G."/>
            <person name="Zhukova N.V."/>
            <person name="Mikhailov V.V."/>
        </authorList>
    </citation>
    <scope>NUCLEOTIDE SEQUENCE [LARGE SCALE GENOMIC DNA]</scope>
    <source>
        <strain evidence="2 3">10Alg115</strain>
    </source>
</reference>
<feature type="chain" id="PRO_5023147622" evidence="1">
    <location>
        <begin position="19"/>
        <end position="306"/>
    </location>
</feature>
<keyword evidence="3" id="KW-1185">Reference proteome</keyword>
<dbReference type="EMBL" id="CP040749">
    <property type="protein sequence ID" value="QCX39068.1"/>
    <property type="molecule type" value="Genomic_DNA"/>
</dbReference>
<feature type="signal peptide" evidence="1">
    <location>
        <begin position="1"/>
        <end position="18"/>
    </location>
</feature>
<dbReference type="SUPFAM" id="SSF49464">
    <property type="entry name" value="Carboxypeptidase regulatory domain-like"/>
    <property type="match status" value="1"/>
</dbReference>
<name>A0A5B7TS86_9FLAO</name>
<dbReference type="KEGG" id="fbe:FF125_11715"/>
<dbReference type="RefSeq" id="WP_138949934.1">
    <property type="nucleotide sequence ID" value="NZ_CP040749.1"/>
</dbReference>
<keyword evidence="2" id="KW-0378">Hydrolase</keyword>